<evidence type="ECO:0000313" key="3">
    <source>
        <dbReference type="Proteomes" id="UP000019148"/>
    </source>
</evidence>
<sequence>MKYELTFLKDTLEIVKAKIGADTKEPLTRSFNEQTKGLDNDGKGEP</sequence>
<gene>
    <name evidence="2" type="ORF">BDCR2A_01667</name>
</gene>
<dbReference type="AlphaFoldDB" id="W6TWB0"/>
<reference evidence="2 3" key="1">
    <citation type="submission" date="2013-12" db="EMBL/GenBank/DDBJ databases">
        <title>Comparative genomics of relapsing fever spirochetes.</title>
        <authorList>
            <person name="Schwan T.G."/>
            <person name="Raffel S.J."/>
            <person name="Porcella S.F."/>
        </authorList>
    </citation>
    <scope>NUCLEOTIDE SEQUENCE [LARGE SCALE GENOMIC DNA]</scope>
    <source>
        <strain evidence="2 3">CR2A</strain>
    </source>
</reference>
<comment type="caution">
    <text evidence="2">The sequence shown here is derived from an EMBL/GenBank/DDBJ whole genome shotgun (WGS) entry which is preliminary data.</text>
</comment>
<name>W6TWB0_9SPIR</name>
<dbReference type="EMBL" id="AZIT01000053">
    <property type="protein sequence ID" value="ETZ17401.1"/>
    <property type="molecule type" value="Genomic_DNA"/>
</dbReference>
<evidence type="ECO:0000313" key="2">
    <source>
        <dbReference type="EMBL" id="ETZ17401.1"/>
    </source>
</evidence>
<evidence type="ECO:0000256" key="1">
    <source>
        <dbReference type="SAM" id="MobiDB-lite"/>
    </source>
</evidence>
<protein>
    <submittedName>
        <fullName evidence="2">Uncharacterized protein</fullName>
    </submittedName>
</protein>
<feature type="compositionally biased region" description="Basic and acidic residues" evidence="1">
    <location>
        <begin position="36"/>
        <end position="46"/>
    </location>
</feature>
<organism evidence="2 3">
    <name type="scientific">Borrelia duttonii CR2A</name>
    <dbReference type="NCBI Taxonomy" id="1432657"/>
    <lineage>
        <taxon>Bacteria</taxon>
        <taxon>Pseudomonadati</taxon>
        <taxon>Spirochaetota</taxon>
        <taxon>Spirochaetia</taxon>
        <taxon>Spirochaetales</taxon>
        <taxon>Borreliaceae</taxon>
        <taxon>Borrelia</taxon>
    </lineage>
</organism>
<proteinExistence type="predicted"/>
<accession>W6TWB0</accession>
<feature type="region of interest" description="Disordered" evidence="1">
    <location>
        <begin position="23"/>
        <end position="46"/>
    </location>
</feature>
<feature type="non-terminal residue" evidence="2">
    <location>
        <position position="46"/>
    </location>
</feature>
<dbReference type="Proteomes" id="UP000019148">
    <property type="component" value="Unassembled WGS sequence"/>
</dbReference>